<evidence type="ECO:0000259" key="8">
    <source>
        <dbReference type="PROSITE" id="PS50850"/>
    </source>
</evidence>
<organism evidence="9 10">
    <name type="scientific">Orrella marina</name>
    <dbReference type="NCBI Taxonomy" id="2163011"/>
    <lineage>
        <taxon>Bacteria</taxon>
        <taxon>Pseudomonadati</taxon>
        <taxon>Pseudomonadota</taxon>
        <taxon>Betaproteobacteria</taxon>
        <taxon>Burkholderiales</taxon>
        <taxon>Alcaligenaceae</taxon>
        <taxon>Orrella</taxon>
    </lineage>
</organism>
<comment type="subcellular location">
    <subcellularLocation>
        <location evidence="1">Cell membrane</location>
        <topology evidence="1">Multi-pass membrane protein</topology>
    </subcellularLocation>
</comment>
<evidence type="ECO:0000256" key="4">
    <source>
        <dbReference type="ARBA" id="ARBA00022692"/>
    </source>
</evidence>
<feature type="transmembrane region" description="Helical" evidence="7">
    <location>
        <begin position="371"/>
        <end position="390"/>
    </location>
</feature>
<keyword evidence="5 7" id="KW-1133">Transmembrane helix</keyword>
<dbReference type="SUPFAM" id="SSF103473">
    <property type="entry name" value="MFS general substrate transporter"/>
    <property type="match status" value="1"/>
</dbReference>
<proteinExistence type="predicted"/>
<feature type="transmembrane region" description="Helical" evidence="7">
    <location>
        <begin position="52"/>
        <end position="72"/>
    </location>
</feature>
<evidence type="ECO:0000256" key="2">
    <source>
        <dbReference type="ARBA" id="ARBA00022448"/>
    </source>
</evidence>
<evidence type="ECO:0000256" key="3">
    <source>
        <dbReference type="ARBA" id="ARBA00022475"/>
    </source>
</evidence>
<feature type="transmembrane region" description="Helical" evidence="7">
    <location>
        <begin position="84"/>
        <end position="107"/>
    </location>
</feature>
<evidence type="ECO:0000256" key="1">
    <source>
        <dbReference type="ARBA" id="ARBA00004651"/>
    </source>
</evidence>
<reference evidence="9 10" key="1">
    <citation type="submission" date="2018-04" db="EMBL/GenBank/DDBJ databases">
        <title>Bordetella sp. HZ20 isolated from seawater.</title>
        <authorList>
            <person name="Sun C."/>
        </authorList>
    </citation>
    <scope>NUCLEOTIDE SEQUENCE [LARGE SCALE GENOMIC DNA]</scope>
    <source>
        <strain evidence="9 10">HZ20</strain>
    </source>
</reference>
<feature type="domain" description="Major facilitator superfamily (MFS) profile" evidence="8">
    <location>
        <begin position="18"/>
        <end position="395"/>
    </location>
</feature>
<dbReference type="InterPro" id="IPR020846">
    <property type="entry name" value="MFS_dom"/>
</dbReference>
<feature type="transmembrane region" description="Helical" evidence="7">
    <location>
        <begin position="304"/>
        <end position="321"/>
    </location>
</feature>
<keyword evidence="6 7" id="KW-0472">Membrane</keyword>
<keyword evidence="3" id="KW-1003">Cell membrane</keyword>
<keyword evidence="4 7" id="KW-0812">Transmembrane</keyword>
<evidence type="ECO:0000256" key="6">
    <source>
        <dbReference type="ARBA" id="ARBA00023136"/>
    </source>
</evidence>
<feature type="transmembrane region" description="Helical" evidence="7">
    <location>
        <begin position="141"/>
        <end position="165"/>
    </location>
</feature>
<evidence type="ECO:0000313" key="10">
    <source>
        <dbReference type="Proteomes" id="UP000244571"/>
    </source>
</evidence>
<dbReference type="PANTHER" id="PTHR23517:SF2">
    <property type="entry name" value="MULTIDRUG RESISTANCE PROTEIN MDTH"/>
    <property type="match status" value="1"/>
</dbReference>
<dbReference type="CDD" id="cd17472">
    <property type="entry name" value="MFS_YajR_like"/>
    <property type="match status" value="1"/>
</dbReference>
<evidence type="ECO:0000256" key="7">
    <source>
        <dbReference type="SAM" id="Phobius"/>
    </source>
</evidence>
<gene>
    <name evidence="9" type="ORF">DBV39_13925</name>
</gene>
<dbReference type="InterPro" id="IPR050171">
    <property type="entry name" value="MFS_Transporters"/>
</dbReference>
<dbReference type="AlphaFoldDB" id="A0A2R4XLF0"/>
<dbReference type="InterPro" id="IPR011701">
    <property type="entry name" value="MFS"/>
</dbReference>
<evidence type="ECO:0000313" key="9">
    <source>
        <dbReference type="EMBL" id="AWB34630.1"/>
    </source>
</evidence>
<dbReference type="KEGG" id="boz:DBV39_13925"/>
<keyword evidence="10" id="KW-1185">Reference proteome</keyword>
<name>A0A2R4XLF0_9BURK</name>
<evidence type="ECO:0000256" key="5">
    <source>
        <dbReference type="ARBA" id="ARBA00022989"/>
    </source>
</evidence>
<sequence length="406" mass="42851">MPKPAKLSLNPSERRASVCLAGLFAARMLGLFLLLPVFAVAAQSLEGGLDPVQVGLALGMYGLTQAVMQIPFGMASDRVGRRPVILFGLVLFIVGSVICALSESLFWVTIGRAVQGSGAISAAITAWLADSTRPEVRTRAMAMVGASIGLSFAVSLVLAPVLVGWGGLQGLFWVIAGLGGVAFAVAAWVVPVVPRDTHAPAQTGTALEVLGHGGLIRLNIGVFSLHLTQVALFVVVPPLLVQFGGISADHLWHAYLPVILVSFLLMVPIVFLTETRRMHVLTLKLCVMLLMIVGAGLALATSGWWSLLFWLTVFFVAFNVLEALQPSLVSRIAPPHMKGLALGVYSTTQALGLFLGGALGGWLARAGGPESVFWAVTILSTVWLVATWSLKSPPMVQKATVATEHP</sequence>
<feature type="transmembrane region" description="Helical" evidence="7">
    <location>
        <begin position="280"/>
        <end position="298"/>
    </location>
</feature>
<accession>A0A2R4XLF0</accession>
<keyword evidence="2" id="KW-0813">Transport</keyword>
<feature type="transmembrane region" description="Helical" evidence="7">
    <location>
        <begin position="113"/>
        <end position="129"/>
    </location>
</feature>
<feature type="transmembrane region" description="Helical" evidence="7">
    <location>
        <begin position="171"/>
        <end position="193"/>
    </location>
</feature>
<dbReference type="Pfam" id="PF07690">
    <property type="entry name" value="MFS_1"/>
    <property type="match status" value="1"/>
</dbReference>
<feature type="transmembrane region" description="Helical" evidence="7">
    <location>
        <begin position="342"/>
        <end position="365"/>
    </location>
</feature>
<dbReference type="OrthoDB" id="9764259at2"/>
<feature type="transmembrane region" description="Helical" evidence="7">
    <location>
        <begin position="214"/>
        <end position="240"/>
    </location>
</feature>
<dbReference type="InterPro" id="IPR036259">
    <property type="entry name" value="MFS_trans_sf"/>
</dbReference>
<dbReference type="GO" id="GO:0005886">
    <property type="term" value="C:plasma membrane"/>
    <property type="evidence" value="ECO:0007669"/>
    <property type="project" value="UniProtKB-SubCell"/>
</dbReference>
<feature type="transmembrane region" description="Helical" evidence="7">
    <location>
        <begin position="252"/>
        <end position="273"/>
    </location>
</feature>
<dbReference type="PROSITE" id="PS50850">
    <property type="entry name" value="MFS"/>
    <property type="match status" value="1"/>
</dbReference>
<dbReference type="Gene3D" id="1.20.1250.20">
    <property type="entry name" value="MFS general substrate transporter like domains"/>
    <property type="match status" value="1"/>
</dbReference>
<protein>
    <submittedName>
        <fullName evidence="9">MFS transporter</fullName>
    </submittedName>
</protein>
<dbReference type="RefSeq" id="WP_108622046.1">
    <property type="nucleotide sequence ID" value="NZ_CP028901.1"/>
</dbReference>
<dbReference type="Proteomes" id="UP000244571">
    <property type="component" value="Chromosome"/>
</dbReference>
<dbReference type="EMBL" id="CP028901">
    <property type="protein sequence ID" value="AWB34630.1"/>
    <property type="molecule type" value="Genomic_DNA"/>
</dbReference>
<dbReference type="PANTHER" id="PTHR23517">
    <property type="entry name" value="RESISTANCE PROTEIN MDTM, PUTATIVE-RELATED-RELATED"/>
    <property type="match status" value="1"/>
</dbReference>
<dbReference type="GO" id="GO:0022857">
    <property type="term" value="F:transmembrane transporter activity"/>
    <property type="evidence" value="ECO:0007669"/>
    <property type="project" value="InterPro"/>
</dbReference>